<feature type="region of interest" description="Disordered" evidence="1">
    <location>
        <begin position="145"/>
        <end position="187"/>
    </location>
</feature>
<proteinExistence type="predicted"/>
<organism evidence="3">
    <name type="scientific">Arundo donax</name>
    <name type="common">Giant reed</name>
    <name type="synonym">Donax arundinaceus</name>
    <dbReference type="NCBI Taxonomy" id="35708"/>
    <lineage>
        <taxon>Eukaryota</taxon>
        <taxon>Viridiplantae</taxon>
        <taxon>Streptophyta</taxon>
        <taxon>Embryophyta</taxon>
        <taxon>Tracheophyta</taxon>
        <taxon>Spermatophyta</taxon>
        <taxon>Magnoliopsida</taxon>
        <taxon>Liliopsida</taxon>
        <taxon>Poales</taxon>
        <taxon>Poaceae</taxon>
        <taxon>PACMAD clade</taxon>
        <taxon>Arundinoideae</taxon>
        <taxon>Arundineae</taxon>
        <taxon>Arundo</taxon>
    </lineage>
</organism>
<reference evidence="3" key="1">
    <citation type="submission" date="2014-09" db="EMBL/GenBank/DDBJ databases">
        <authorList>
            <person name="Magalhaes I.L.F."/>
            <person name="Oliveira U."/>
            <person name="Santos F.R."/>
            <person name="Vidigal T.H.D.A."/>
            <person name="Brescovit A.D."/>
            <person name="Santos A.J."/>
        </authorList>
    </citation>
    <scope>NUCLEOTIDE SEQUENCE</scope>
    <source>
        <tissue evidence="3">Shoot tissue taken approximately 20 cm above the soil surface</tissue>
    </source>
</reference>
<feature type="signal peptide" evidence="2">
    <location>
        <begin position="1"/>
        <end position="18"/>
    </location>
</feature>
<dbReference type="EMBL" id="GBRH01192916">
    <property type="protein sequence ID" value="JAE04980.1"/>
    <property type="molecule type" value="Transcribed_RNA"/>
</dbReference>
<evidence type="ECO:0000313" key="3">
    <source>
        <dbReference type="EMBL" id="JAE04980.1"/>
    </source>
</evidence>
<evidence type="ECO:0000256" key="1">
    <source>
        <dbReference type="SAM" id="MobiDB-lite"/>
    </source>
</evidence>
<evidence type="ECO:0000256" key="2">
    <source>
        <dbReference type="SAM" id="SignalP"/>
    </source>
</evidence>
<keyword evidence="2" id="KW-0732">Signal</keyword>
<feature type="compositionally biased region" description="Basic residues" evidence="1">
    <location>
        <begin position="153"/>
        <end position="171"/>
    </location>
</feature>
<feature type="compositionally biased region" description="Basic and acidic residues" evidence="1">
    <location>
        <begin position="173"/>
        <end position="187"/>
    </location>
</feature>
<accession>A0A0A9EW46</accession>
<sequence length="209" mass="23001">MEAVVISMGVVLVVQVQAKTKPCAGFAESFFLRSCNSIIFPAALMHLCCARGISVCLAISSFQYHSVDHSYSSIFRINNITDFSTPTWCVKAKHSVGMIPGDGVGVGVDDLVGDALVEVAQDLHERARHPGGLVERHHVVGGGHPFPEPALQLRHHGRPPLRARAPRHPRPPRGGDGRRRREPERGRRSGLHALGAWRWWWLPARLGLV</sequence>
<protein>
    <submittedName>
        <fullName evidence="3">Uncharacterized protein</fullName>
    </submittedName>
</protein>
<dbReference type="AlphaFoldDB" id="A0A0A9EW46"/>
<name>A0A0A9EW46_ARUDO</name>
<feature type="chain" id="PRO_5002045559" evidence="2">
    <location>
        <begin position="19"/>
        <end position="209"/>
    </location>
</feature>
<reference evidence="3" key="2">
    <citation type="journal article" date="2015" name="Data Brief">
        <title>Shoot transcriptome of the giant reed, Arundo donax.</title>
        <authorList>
            <person name="Barrero R.A."/>
            <person name="Guerrero F.D."/>
            <person name="Moolhuijzen P."/>
            <person name="Goolsby J.A."/>
            <person name="Tidwell J."/>
            <person name="Bellgard S.E."/>
            <person name="Bellgard M.I."/>
        </authorList>
    </citation>
    <scope>NUCLEOTIDE SEQUENCE</scope>
    <source>
        <tissue evidence="3">Shoot tissue taken approximately 20 cm above the soil surface</tissue>
    </source>
</reference>